<dbReference type="AlphaFoldDB" id="A0AA86P7Y4"/>
<organism evidence="2">
    <name type="scientific">Hexamita inflata</name>
    <dbReference type="NCBI Taxonomy" id="28002"/>
    <lineage>
        <taxon>Eukaryota</taxon>
        <taxon>Metamonada</taxon>
        <taxon>Diplomonadida</taxon>
        <taxon>Hexamitidae</taxon>
        <taxon>Hexamitinae</taxon>
        <taxon>Hexamita</taxon>
    </lineage>
</organism>
<keyword evidence="1" id="KW-0472">Membrane</keyword>
<accession>A0AA86P7Y4</accession>
<reference evidence="2" key="1">
    <citation type="submission" date="2023-06" db="EMBL/GenBank/DDBJ databases">
        <authorList>
            <person name="Kurt Z."/>
        </authorList>
    </citation>
    <scope>NUCLEOTIDE SEQUENCE</scope>
</reference>
<protein>
    <recommendedName>
        <fullName evidence="5">Transmembrane protein</fullName>
    </recommendedName>
</protein>
<proteinExistence type="predicted"/>
<sequence length="567" mass="66372">MNYICVYLQILSPQILQSIDNCYDKQTKLILNKVQHQFILKLIPLNNVQCGQFQGDVQFHLIVSDNAINKDLSTLVTGFNYDTTNNIEFDIPITIALTNYIDEHFILIKIVTLSHITQITVQNFEEIRSDLSSCFQSIQVVIDGSQTMIEICPTSLCIQQFVLKNMNAKSFVQEVVLLIDKYSFDLNVDQFISQYQNQQCHSEKVEVDDIQMQKIQEVSFATSFLNIVLKQGKRKASLRYKVNVDNSKVSDVFVNKFAYMYHYGNDTGYQILFDYKLAQLNLVLQKLDMLGYDRIEQRLTSQVTEDVTYKKVNHTISWSISKFDETQRSIKFSCNSVVGEQKEVCLKMLYNDYNTYYSSPTIYNLDILFYFQDKLIYLMKAANCIPVYTCWNYGVAVLYKDMLQMQLTRNHYCDSYTDYYDYSNISTRIIIENAYPVYEQIVYRYVPMMNSTNVNIFNWSCTEIDCSKIFLNTSISFEYNCTASSVFVEKYILDKVIDRREPPVTINVGLFTGSILILITIIVLVFQWRKMKETIRNYTGDLFMKRKTEGEKLIEELEKVLKKRKIE</sequence>
<dbReference type="EMBL" id="CAXDID020000298">
    <property type="protein sequence ID" value="CAL6072946.1"/>
    <property type="molecule type" value="Genomic_DNA"/>
</dbReference>
<keyword evidence="1" id="KW-1133">Transmembrane helix</keyword>
<dbReference type="Proteomes" id="UP001642409">
    <property type="component" value="Unassembled WGS sequence"/>
</dbReference>
<comment type="caution">
    <text evidence="2">The sequence shown here is derived from an EMBL/GenBank/DDBJ whole genome shotgun (WGS) entry which is preliminary data.</text>
</comment>
<evidence type="ECO:0000256" key="1">
    <source>
        <dbReference type="SAM" id="Phobius"/>
    </source>
</evidence>
<gene>
    <name evidence="2" type="ORF">HINF_LOCUS19162</name>
    <name evidence="3" type="ORF">HINF_LOCUS55867</name>
</gene>
<evidence type="ECO:0000313" key="2">
    <source>
        <dbReference type="EMBL" id="CAI9931517.1"/>
    </source>
</evidence>
<evidence type="ECO:0000313" key="4">
    <source>
        <dbReference type="Proteomes" id="UP001642409"/>
    </source>
</evidence>
<keyword evidence="4" id="KW-1185">Reference proteome</keyword>
<feature type="transmembrane region" description="Helical" evidence="1">
    <location>
        <begin position="504"/>
        <end position="526"/>
    </location>
</feature>
<dbReference type="EMBL" id="CATOUU010000492">
    <property type="protein sequence ID" value="CAI9931517.1"/>
    <property type="molecule type" value="Genomic_DNA"/>
</dbReference>
<evidence type="ECO:0000313" key="3">
    <source>
        <dbReference type="EMBL" id="CAL6072946.1"/>
    </source>
</evidence>
<reference evidence="3 4" key="2">
    <citation type="submission" date="2024-07" db="EMBL/GenBank/DDBJ databases">
        <authorList>
            <person name="Akdeniz Z."/>
        </authorList>
    </citation>
    <scope>NUCLEOTIDE SEQUENCE [LARGE SCALE GENOMIC DNA]</scope>
</reference>
<name>A0AA86P7Y4_9EUKA</name>
<evidence type="ECO:0008006" key="5">
    <source>
        <dbReference type="Google" id="ProtNLM"/>
    </source>
</evidence>
<keyword evidence="1" id="KW-0812">Transmembrane</keyword>